<dbReference type="GO" id="GO:0010507">
    <property type="term" value="P:negative regulation of autophagy"/>
    <property type="evidence" value="ECO:0007669"/>
    <property type="project" value="TreeGrafter"/>
</dbReference>
<evidence type="ECO:0000256" key="1">
    <source>
        <dbReference type="ARBA" id="ARBA00007471"/>
    </source>
</evidence>
<sequence length="222" mass="24457">MSRTSGEAPSIQHRRAADSQASALRFCLRRLKGLEVIHQQFACSFEFNEQFLIMLFEHSYCSSFGTFLANSMKERKELKLSQKTYSLWSYVNSPDMLAELTNPMYDHNNQVIWPSVAPQSLRGSTSTVEDVGPSHQQISALAQETASIGSRSSFSRMSSTGSPQSSLSSSPANASSGTPSHVRRLLRSLLHLSLDSHAGSRLAPDFGAASFDELTFKRGDDD</sequence>
<dbReference type="VEuPathDB" id="VectorBase:LOC119174638"/>
<feature type="region of interest" description="Disordered" evidence="2">
    <location>
        <begin position="152"/>
        <end position="180"/>
    </location>
</feature>
<dbReference type="AlphaFoldDB" id="A0A9J6DJJ8"/>
<dbReference type="SUPFAM" id="SSF52799">
    <property type="entry name" value="(Phosphotyrosine protein) phosphatases II"/>
    <property type="match status" value="1"/>
</dbReference>
<evidence type="ECO:0000259" key="3">
    <source>
        <dbReference type="PROSITE" id="PS51339"/>
    </source>
</evidence>
<dbReference type="PANTHER" id="PTHR10807:SF73">
    <property type="entry name" value="LD06050P"/>
    <property type="match status" value="1"/>
</dbReference>
<name>A0A9J6DJJ8_RHIMP</name>
<evidence type="ECO:0000313" key="5">
    <source>
        <dbReference type="Proteomes" id="UP000821866"/>
    </source>
</evidence>
<reference evidence="4" key="1">
    <citation type="journal article" date="2020" name="Cell">
        <title>Large-Scale Comparative Analyses of Tick Genomes Elucidate Their Genetic Diversity and Vector Capacities.</title>
        <authorList>
            <consortium name="Tick Genome and Microbiome Consortium (TIGMIC)"/>
            <person name="Jia N."/>
            <person name="Wang J."/>
            <person name="Shi W."/>
            <person name="Du L."/>
            <person name="Sun Y."/>
            <person name="Zhan W."/>
            <person name="Jiang J.F."/>
            <person name="Wang Q."/>
            <person name="Zhang B."/>
            <person name="Ji P."/>
            <person name="Bell-Sakyi L."/>
            <person name="Cui X.M."/>
            <person name="Yuan T.T."/>
            <person name="Jiang B.G."/>
            <person name="Yang W.F."/>
            <person name="Lam T.T."/>
            <person name="Chang Q.C."/>
            <person name="Ding S.J."/>
            <person name="Wang X.J."/>
            <person name="Zhu J.G."/>
            <person name="Ruan X.D."/>
            <person name="Zhao L."/>
            <person name="Wei J.T."/>
            <person name="Ye R.Z."/>
            <person name="Que T.C."/>
            <person name="Du C.H."/>
            <person name="Zhou Y.H."/>
            <person name="Cheng J.X."/>
            <person name="Dai P.F."/>
            <person name="Guo W.B."/>
            <person name="Han X.H."/>
            <person name="Huang E.J."/>
            <person name="Li L.F."/>
            <person name="Wei W."/>
            <person name="Gao Y.C."/>
            <person name="Liu J.Z."/>
            <person name="Shao H.Z."/>
            <person name="Wang X."/>
            <person name="Wang C.C."/>
            <person name="Yang T.C."/>
            <person name="Huo Q.B."/>
            <person name="Li W."/>
            <person name="Chen H.Y."/>
            <person name="Chen S.E."/>
            <person name="Zhou L.G."/>
            <person name="Ni X.B."/>
            <person name="Tian J.H."/>
            <person name="Sheng Y."/>
            <person name="Liu T."/>
            <person name="Pan Y.S."/>
            <person name="Xia L.Y."/>
            <person name="Li J."/>
            <person name="Zhao F."/>
            <person name="Cao W.C."/>
        </authorList>
    </citation>
    <scope>NUCLEOTIDE SEQUENCE</scope>
    <source>
        <strain evidence="4">Rmic-2018</strain>
    </source>
</reference>
<dbReference type="Pfam" id="PF06602">
    <property type="entry name" value="Myotub-related"/>
    <property type="match status" value="1"/>
</dbReference>
<dbReference type="GO" id="GO:0005737">
    <property type="term" value="C:cytoplasm"/>
    <property type="evidence" value="ECO:0007669"/>
    <property type="project" value="TreeGrafter"/>
</dbReference>
<protein>
    <recommendedName>
        <fullName evidence="3">Myotubularin phosphatase domain-containing protein</fullName>
    </recommendedName>
</protein>
<reference evidence="4" key="2">
    <citation type="submission" date="2021-09" db="EMBL/GenBank/DDBJ databases">
        <authorList>
            <person name="Jia N."/>
            <person name="Wang J."/>
            <person name="Shi W."/>
            <person name="Du L."/>
            <person name="Sun Y."/>
            <person name="Zhan W."/>
            <person name="Jiang J."/>
            <person name="Wang Q."/>
            <person name="Zhang B."/>
            <person name="Ji P."/>
            <person name="Sakyi L.B."/>
            <person name="Cui X."/>
            <person name="Yuan T."/>
            <person name="Jiang B."/>
            <person name="Yang W."/>
            <person name="Lam T.T.-Y."/>
            <person name="Chang Q."/>
            <person name="Ding S."/>
            <person name="Wang X."/>
            <person name="Zhu J."/>
            <person name="Ruan X."/>
            <person name="Zhao L."/>
            <person name="Wei J."/>
            <person name="Que T."/>
            <person name="Du C."/>
            <person name="Cheng J."/>
            <person name="Dai P."/>
            <person name="Han X."/>
            <person name="Huang E."/>
            <person name="Gao Y."/>
            <person name="Liu J."/>
            <person name="Shao H."/>
            <person name="Ye R."/>
            <person name="Li L."/>
            <person name="Wei W."/>
            <person name="Wang X."/>
            <person name="Wang C."/>
            <person name="Huo Q."/>
            <person name="Li W."/>
            <person name="Guo W."/>
            <person name="Chen H."/>
            <person name="Chen S."/>
            <person name="Zhou L."/>
            <person name="Zhou L."/>
            <person name="Ni X."/>
            <person name="Tian J."/>
            <person name="Zhou Y."/>
            <person name="Sheng Y."/>
            <person name="Liu T."/>
            <person name="Pan Y."/>
            <person name="Xia L."/>
            <person name="Li J."/>
            <person name="Zhao F."/>
            <person name="Cao W."/>
        </authorList>
    </citation>
    <scope>NUCLEOTIDE SEQUENCE</scope>
    <source>
        <strain evidence="4">Rmic-2018</strain>
        <tissue evidence="4">Larvae</tissue>
    </source>
</reference>
<evidence type="ECO:0000256" key="2">
    <source>
        <dbReference type="SAM" id="MobiDB-lite"/>
    </source>
</evidence>
<dbReference type="PANTHER" id="PTHR10807">
    <property type="entry name" value="MYOTUBULARIN-RELATED"/>
    <property type="match status" value="1"/>
</dbReference>
<evidence type="ECO:0000313" key="4">
    <source>
        <dbReference type="EMBL" id="KAH8022258.1"/>
    </source>
</evidence>
<dbReference type="PROSITE" id="PS51339">
    <property type="entry name" value="PPASE_MYOTUBULARIN"/>
    <property type="match status" value="1"/>
</dbReference>
<feature type="domain" description="Myotubularin phosphatase" evidence="3">
    <location>
        <begin position="1"/>
        <end position="128"/>
    </location>
</feature>
<gene>
    <name evidence="4" type="ORF">HPB51_023136</name>
</gene>
<dbReference type="InterPro" id="IPR010569">
    <property type="entry name" value="Myotubularin-like_Pase_dom"/>
</dbReference>
<accession>A0A9J6DJJ8</accession>
<keyword evidence="5" id="KW-1185">Reference proteome</keyword>
<dbReference type="InterPro" id="IPR029021">
    <property type="entry name" value="Prot-tyrosine_phosphatase-like"/>
</dbReference>
<dbReference type="Proteomes" id="UP000821866">
    <property type="component" value="Chromosome 7"/>
</dbReference>
<proteinExistence type="inferred from homology"/>
<comment type="similarity">
    <text evidence="1">Belongs to the protein-tyrosine phosphatase family. Non-receptor class myotubularin subfamily.</text>
</comment>
<dbReference type="GO" id="GO:0046856">
    <property type="term" value="P:phosphatidylinositol dephosphorylation"/>
    <property type="evidence" value="ECO:0007669"/>
    <property type="project" value="TreeGrafter"/>
</dbReference>
<dbReference type="EMBL" id="JABSTU010000009">
    <property type="protein sequence ID" value="KAH8022258.1"/>
    <property type="molecule type" value="Genomic_DNA"/>
</dbReference>
<organism evidence="4 5">
    <name type="scientific">Rhipicephalus microplus</name>
    <name type="common">Cattle tick</name>
    <name type="synonym">Boophilus microplus</name>
    <dbReference type="NCBI Taxonomy" id="6941"/>
    <lineage>
        <taxon>Eukaryota</taxon>
        <taxon>Metazoa</taxon>
        <taxon>Ecdysozoa</taxon>
        <taxon>Arthropoda</taxon>
        <taxon>Chelicerata</taxon>
        <taxon>Arachnida</taxon>
        <taxon>Acari</taxon>
        <taxon>Parasitiformes</taxon>
        <taxon>Ixodida</taxon>
        <taxon>Ixodoidea</taxon>
        <taxon>Ixodidae</taxon>
        <taxon>Rhipicephalinae</taxon>
        <taxon>Rhipicephalus</taxon>
        <taxon>Boophilus</taxon>
    </lineage>
</organism>
<comment type="caution">
    <text evidence="4">The sequence shown here is derived from an EMBL/GenBank/DDBJ whole genome shotgun (WGS) entry which is preliminary data.</text>
</comment>
<dbReference type="GO" id="GO:0019903">
    <property type="term" value="F:protein phosphatase binding"/>
    <property type="evidence" value="ECO:0007669"/>
    <property type="project" value="TreeGrafter"/>
</dbReference>
<dbReference type="InterPro" id="IPR030564">
    <property type="entry name" value="Myotubularin"/>
</dbReference>